<reference evidence="1" key="1">
    <citation type="submission" date="2023-10" db="EMBL/GenBank/DDBJ databases">
        <authorList>
            <person name="Rodriguez Cubillos JULIANA M."/>
            <person name="De Vega J."/>
        </authorList>
    </citation>
    <scope>NUCLEOTIDE SEQUENCE</scope>
</reference>
<dbReference type="Proteomes" id="UP001177021">
    <property type="component" value="Unassembled WGS sequence"/>
</dbReference>
<evidence type="ECO:0000313" key="1">
    <source>
        <dbReference type="EMBL" id="CAJ2639716.1"/>
    </source>
</evidence>
<protein>
    <submittedName>
        <fullName evidence="1">Uncharacterized protein</fullName>
    </submittedName>
</protein>
<name>A0ACB0J690_TRIPR</name>
<gene>
    <name evidence="1" type="ORF">MILVUS5_LOCUS9697</name>
</gene>
<sequence>MNEPIIEVREDFMLSPAGDSKPTLRTAHFLKPIANTIQEPANEFNQFSSSSVSELKEWHLTTHFHGWRYQQEKWLSWVDKLQPKYESLWRKAGIFQSIMSTKCYIHRSLSLLIGVVEKWCSETNTFVFPFGEATITLEDIMVLGGYPVLGDPIFISLKDQEMREVEKKLMLARQQLTTNQKTGGQATTSMWMDMFIDKGSEIEHEAFLSTWLSIYVFPHKFCVKNCLFSIAVHLARGNSIALAPAVLASIYKDLSLFKKTIDGLSKYPVSGDRFPLEVTLPSPFYLVQIWVWERFKNLQPQPLSINYGYPLLFRWHKVKALKINDVKLALDSAIDDFLWRPYVRYADKCEMFYPNDEIWIPFKKDLVDEQMLSFFISSRVSELVGFDSIEQYLPNRVAMQFGMDQDIPSYVARFNATNAIAWENYCRPISDKKLYFPARLFEADVTTHYAKWWKQLIFGHSDFVKNIVRKKRTLPSRIRRSFVRKANTRGNDIGVPPGFPPNLVDFLTFENSCDSGSKNSVHDCSPMTSHNTLVPSIYLEDSNLVSKDNIELSVGSLEEGFKDANGSKEADMSSDKIFLSETNGKSCSNAIRKNVSSSNNITATQHNVQFLSDNVTQVEAKETVEEKEREENDHEVVVLSKEQYLKIQEELARLARQQEEMLRLMQLREKKDEELRQLLTSFLRNQQPPPSSS</sequence>
<proteinExistence type="predicted"/>
<comment type="caution">
    <text evidence="1">The sequence shown here is derived from an EMBL/GenBank/DDBJ whole genome shotgun (WGS) entry which is preliminary data.</text>
</comment>
<organism evidence="1 2">
    <name type="scientific">Trifolium pratense</name>
    <name type="common">Red clover</name>
    <dbReference type="NCBI Taxonomy" id="57577"/>
    <lineage>
        <taxon>Eukaryota</taxon>
        <taxon>Viridiplantae</taxon>
        <taxon>Streptophyta</taxon>
        <taxon>Embryophyta</taxon>
        <taxon>Tracheophyta</taxon>
        <taxon>Spermatophyta</taxon>
        <taxon>Magnoliopsida</taxon>
        <taxon>eudicotyledons</taxon>
        <taxon>Gunneridae</taxon>
        <taxon>Pentapetalae</taxon>
        <taxon>rosids</taxon>
        <taxon>fabids</taxon>
        <taxon>Fabales</taxon>
        <taxon>Fabaceae</taxon>
        <taxon>Papilionoideae</taxon>
        <taxon>50 kb inversion clade</taxon>
        <taxon>NPAAA clade</taxon>
        <taxon>Hologalegina</taxon>
        <taxon>IRL clade</taxon>
        <taxon>Trifolieae</taxon>
        <taxon>Trifolium</taxon>
    </lineage>
</organism>
<dbReference type="EMBL" id="CASHSV030000024">
    <property type="protein sequence ID" value="CAJ2639716.1"/>
    <property type="molecule type" value="Genomic_DNA"/>
</dbReference>
<accession>A0ACB0J690</accession>
<keyword evidence="2" id="KW-1185">Reference proteome</keyword>
<evidence type="ECO:0000313" key="2">
    <source>
        <dbReference type="Proteomes" id="UP001177021"/>
    </source>
</evidence>